<evidence type="ECO:0000256" key="2">
    <source>
        <dbReference type="ARBA" id="ARBA00049106"/>
    </source>
</evidence>
<dbReference type="GO" id="GO:0016491">
    <property type="term" value="F:oxidoreductase activity"/>
    <property type="evidence" value="ECO:0007669"/>
    <property type="project" value="InterPro"/>
</dbReference>
<gene>
    <name evidence="3" type="ORF">FXF69_01230</name>
</gene>
<sequence length="135" mass="15284">MDAHNRRVIEEFRARGGKVGGMYDGMPLLVLHHVGARTGARRTNPVTYQRLDETGFAVFASNDAAAAHPDWYHNLRAHPRTVIEVGGRTIDVLARVADGAERERIWSRQKELNPLFAKFEERTTRQIPVVILETI</sequence>
<dbReference type="PANTHER" id="PTHR39428">
    <property type="entry name" value="F420H(2)-DEPENDENT QUINONE REDUCTASE RV1261C"/>
    <property type="match status" value="1"/>
</dbReference>
<dbReference type="GO" id="GO:0070967">
    <property type="term" value="F:coenzyme F420 binding"/>
    <property type="evidence" value="ECO:0007669"/>
    <property type="project" value="TreeGrafter"/>
</dbReference>
<evidence type="ECO:0000313" key="3">
    <source>
        <dbReference type="EMBL" id="TYB49834.1"/>
    </source>
</evidence>
<proteinExistence type="inferred from homology"/>
<comment type="caution">
    <text evidence="3">The sequence shown here is derived from an EMBL/GenBank/DDBJ whole genome shotgun (WGS) entry which is preliminary data.</text>
</comment>
<dbReference type="InterPro" id="IPR012349">
    <property type="entry name" value="Split_barrel_FMN-bd"/>
</dbReference>
<dbReference type="NCBIfam" id="TIGR00026">
    <property type="entry name" value="hi_GC_TIGR00026"/>
    <property type="match status" value="1"/>
</dbReference>
<comment type="catalytic activity">
    <reaction evidence="2">
        <text>oxidized coenzyme F420-(gamma-L-Glu)(n) + a quinol + H(+) = reduced coenzyme F420-(gamma-L-Glu)(n) + a quinone</text>
        <dbReference type="Rhea" id="RHEA:39663"/>
        <dbReference type="Rhea" id="RHEA-COMP:12939"/>
        <dbReference type="Rhea" id="RHEA-COMP:14378"/>
        <dbReference type="ChEBI" id="CHEBI:15378"/>
        <dbReference type="ChEBI" id="CHEBI:24646"/>
        <dbReference type="ChEBI" id="CHEBI:132124"/>
        <dbReference type="ChEBI" id="CHEBI:133980"/>
        <dbReference type="ChEBI" id="CHEBI:139511"/>
    </reaction>
</comment>
<accession>A0A5D0P0F3</accession>
<dbReference type="InterPro" id="IPR004378">
    <property type="entry name" value="F420H2_quin_Rdtase"/>
</dbReference>
<keyword evidence="4" id="KW-1185">Reference proteome</keyword>
<dbReference type="PANTHER" id="PTHR39428:SF1">
    <property type="entry name" value="F420H(2)-DEPENDENT QUINONE REDUCTASE RV1261C"/>
    <property type="match status" value="1"/>
</dbReference>
<reference evidence="3 4" key="1">
    <citation type="submission" date="2019-08" db="EMBL/GenBank/DDBJ databases">
        <title>Actinomadura sp. nov. CYP1-5 isolated from mountain soil.</title>
        <authorList>
            <person name="Songsumanus A."/>
            <person name="Kuncharoen N."/>
            <person name="Kudo T."/>
            <person name="Yuki M."/>
            <person name="Igarashi Y."/>
            <person name="Tanasupawat S."/>
        </authorList>
    </citation>
    <scope>NUCLEOTIDE SEQUENCE [LARGE SCALE GENOMIC DNA]</scope>
    <source>
        <strain evidence="3 4">JCM 14158</strain>
    </source>
</reference>
<protein>
    <submittedName>
        <fullName evidence="3">Nitroreductase family deazaflavin-dependent oxidoreductase</fullName>
    </submittedName>
</protein>
<dbReference type="Pfam" id="PF04075">
    <property type="entry name" value="F420H2_quin_red"/>
    <property type="match status" value="1"/>
</dbReference>
<dbReference type="GO" id="GO:0005886">
    <property type="term" value="C:plasma membrane"/>
    <property type="evidence" value="ECO:0007669"/>
    <property type="project" value="TreeGrafter"/>
</dbReference>
<organism evidence="3 4">
    <name type="scientific">Actinomadura chibensis</name>
    <dbReference type="NCBI Taxonomy" id="392828"/>
    <lineage>
        <taxon>Bacteria</taxon>
        <taxon>Bacillati</taxon>
        <taxon>Actinomycetota</taxon>
        <taxon>Actinomycetes</taxon>
        <taxon>Streptosporangiales</taxon>
        <taxon>Thermomonosporaceae</taxon>
        <taxon>Actinomadura</taxon>
    </lineage>
</organism>
<evidence type="ECO:0000313" key="4">
    <source>
        <dbReference type="Proteomes" id="UP000323380"/>
    </source>
</evidence>
<dbReference type="AlphaFoldDB" id="A0A5D0P0F3"/>
<dbReference type="EMBL" id="VSFG01000001">
    <property type="protein sequence ID" value="TYB49834.1"/>
    <property type="molecule type" value="Genomic_DNA"/>
</dbReference>
<dbReference type="Proteomes" id="UP000323380">
    <property type="component" value="Unassembled WGS sequence"/>
</dbReference>
<dbReference type="Gene3D" id="2.30.110.10">
    <property type="entry name" value="Electron Transport, Fmn-binding Protein, Chain A"/>
    <property type="match status" value="1"/>
</dbReference>
<dbReference type="STRING" id="1220554.GCA_001552135_03665"/>
<evidence type="ECO:0000256" key="1">
    <source>
        <dbReference type="ARBA" id="ARBA00008710"/>
    </source>
</evidence>
<name>A0A5D0P0F3_9ACTN</name>
<comment type="similarity">
    <text evidence="1">Belongs to the F420H(2)-dependent quinone reductase family.</text>
</comment>